<protein>
    <submittedName>
        <fullName evidence="2">Uncharacterized protein</fullName>
    </submittedName>
</protein>
<gene>
    <name evidence="2" type="ORF">GSLYS_00021925001</name>
</gene>
<dbReference type="InterPro" id="IPR008979">
    <property type="entry name" value="Galactose-bd-like_sf"/>
</dbReference>
<dbReference type="Proteomes" id="UP001497497">
    <property type="component" value="Unassembled WGS sequence"/>
</dbReference>
<dbReference type="AlphaFoldDB" id="A0AAV2IN80"/>
<accession>A0AAV2IN80</accession>
<feature type="non-terminal residue" evidence="2">
    <location>
        <position position="78"/>
    </location>
</feature>
<comment type="caution">
    <text evidence="2">The sequence shown here is derived from an EMBL/GenBank/DDBJ whole genome shotgun (WGS) entry which is preliminary data.</text>
</comment>
<feature type="non-terminal residue" evidence="2">
    <location>
        <position position="1"/>
    </location>
</feature>
<dbReference type="Gene3D" id="2.60.120.260">
    <property type="entry name" value="Galactose-binding domain-like"/>
    <property type="match status" value="1"/>
</dbReference>
<evidence type="ECO:0000313" key="3">
    <source>
        <dbReference type="Proteomes" id="UP001497497"/>
    </source>
</evidence>
<dbReference type="SUPFAM" id="SSF49785">
    <property type="entry name" value="Galactose-binding domain-like"/>
    <property type="match status" value="1"/>
</dbReference>
<evidence type="ECO:0000313" key="2">
    <source>
        <dbReference type="EMBL" id="CAL1548608.1"/>
    </source>
</evidence>
<dbReference type="EMBL" id="CAXITT010001472">
    <property type="protein sequence ID" value="CAL1548608.1"/>
    <property type="molecule type" value="Genomic_DNA"/>
</dbReference>
<name>A0AAV2IN80_LYMST</name>
<dbReference type="PANTHER" id="PTHR45713:SF6">
    <property type="entry name" value="F5_8 TYPE C DOMAIN-CONTAINING PROTEIN"/>
    <property type="match status" value="1"/>
</dbReference>
<dbReference type="InterPro" id="IPR051941">
    <property type="entry name" value="BG_Antigen-Binding_Lectin"/>
</dbReference>
<proteinExistence type="predicted"/>
<reference evidence="2 3" key="1">
    <citation type="submission" date="2024-04" db="EMBL/GenBank/DDBJ databases">
        <authorList>
            <consortium name="Genoscope - CEA"/>
            <person name="William W."/>
        </authorList>
    </citation>
    <scope>NUCLEOTIDE SEQUENCE [LARGE SCALE GENOMIC DNA]</scope>
</reference>
<dbReference type="Pfam" id="PF22633">
    <property type="entry name" value="F5_F8_type_C_2"/>
    <property type="match status" value="1"/>
</dbReference>
<keyword evidence="3" id="KW-1185">Reference proteome</keyword>
<feature type="region of interest" description="Disordered" evidence="1">
    <location>
        <begin position="1"/>
        <end position="22"/>
    </location>
</feature>
<organism evidence="2 3">
    <name type="scientific">Lymnaea stagnalis</name>
    <name type="common">Great pond snail</name>
    <name type="synonym">Helix stagnalis</name>
    <dbReference type="NCBI Taxonomy" id="6523"/>
    <lineage>
        <taxon>Eukaryota</taxon>
        <taxon>Metazoa</taxon>
        <taxon>Spiralia</taxon>
        <taxon>Lophotrochozoa</taxon>
        <taxon>Mollusca</taxon>
        <taxon>Gastropoda</taxon>
        <taxon>Heterobranchia</taxon>
        <taxon>Euthyneura</taxon>
        <taxon>Panpulmonata</taxon>
        <taxon>Hygrophila</taxon>
        <taxon>Lymnaeoidea</taxon>
        <taxon>Lymnaeidae</taxon>
        <taxon>Lymnaea</taxon>
    </lineage>
</organism>
<sequence length="78" mass="8756">GRNVALKQNASQTSTYTRETSFSTQASNAIDGNTYGVVYYNTCTHTAVDDPSPSWHVKFDRPHAVNRFVLFNRVDNSE</sequence>
<dbReference type="PANTHER" id="PTHR45713">
    <property type="entry name" value="FTP DOMAIN-CONTAINING PROTEIN"/>
    <property type="match status" value="1"/>
</dbReference>
<evidence type="ECO:0000256" key="1">
    <source>
        <dbReference type="SAM" id="MobiDB-lite"/>
    </source>
</evidence>